<dbReference type="AlphaFoldDB" id="A0A367ZIN4"/>
<accession>A0A367ZIN4</accession>
<organism evidence="1 2">
    <name type="scientific">Candidatus Ozemobacter sibiricus</name>
    <dbReference type="NCBI Taxonomy" id="2268124"/>
    <lineage>
        <taxon>Bacteria</taxon>
        <taxon>Candidatus Ozemobacteria</taxon>
        <taxon>Candidatus Ozemobacterales</taxon>
        <taxon>Candidatus Ozemobacteraceae</taxon>
        <taxon>Candidatus Ozemobacter</taxon>
    </lineage>
</organism>
<name>A0A367ZIN4_9BACT</name>
<proteinExistence type="predicted"/>
<reference evidence="1 2" key="1">
    <citation type="submission" date="2018-05" db="EMBL/GenBank/DDBJ databases">
        <title>A metagenomic window into the 2 km-deep terrestrial subsurface aquifer revealed taxonomically and functionally diverse microbial community comprising novel uncultured bacterial lineages.</title>
        <authorList>
            <person name="Kadnikov V.V."/>
            <person name="Mardanov A.V."/>
            <person name="Beletsky A.V."/>
            <person name="Banks D."/>
            <person name="Pimenov N.V."/>
            <person name="Frank Y.A."/>
            <person name="Karnachuk O.V."/>
            <person name="Ravin N.V."/>
        </authorList>
    </citation>
    <scope>NUCLEOTIDE SEQUENCE [LARGE SCALE GENOMIC DNA]</scope>
    <source>
        <strain evidence="1">BY5</strain>
    </source>
</reference>
<sequence length="49" mass="5387">MLVHSFLPVARRLATSSRGPSHRARLVPGRTPVRGARLMIHCAPCFPLP</sequence>
<comment type="caution">
    <text evidence="1">The sequence shown here is derived from an EMBL/GenBank/DDBJ whole genome shotgun (WGS) entry which is preliminary data.</text>
</comment>
<dbReference type="Proteomes" id="UP000252355">
    <property type="component" value="Unassembled WGS sequence"/>
</dbReference>
<protein>
    <submittedName>
        <fullName evidence="1">Uncharacterized protein</fullName>
    </submittedName>
</protein>
<evidence type="ECO:0000313" key="1">
    <source>
        <dbReference type="EMBL" id="RCK77993.1"/>
    </source>
</evidence>
<dbReference type="EMBL" id="QOQW01000029">
    <property type="protein sequence ID" value="RCK77993.1"/>
    <property type="molecule type" value="Genomic_DNA"/>
</dbReference>
<gene>
    <name evidence="1" type="ORF">OZSIB_1902</name>
</gene>
<evidence type="ECO:0000313" key="2">
    <source>
        <dbReference type="Proteomes" id="UP000252355"/>
    </source>
</evidence>